<keyword evidence="1" id="KW-0472">Membrane</keyword>
<evidence type="ECO:0000313" key="2">
    <source>
        <dbReference type="EMBL" id="CAI9278258.1"/>
    </source>
</evidence>
<protein>
    <submittedName>
        <fullName evidence="2">Uncharacterized protein</fullName>
    </submittedName>
</protein>
<feature type="transmembrane region" description="Helical" evidence="1">
    <location>
        <begin position="20"/>
        <end position="45"/>
    </location>
</feature>
<dbReference type="Proteomes" id="UP001177003">
    <property type="component" value="Chromosome 4"/>
</dbReference>
<accession>A0AA35YQ99</accession>
<evidence type="ECO:0000313" key="3">
    <source>
        <dbReference type="Proteomes" id="UP001177003"/>
    </source>
</evidence>
<proteinExistence type="predicted"/>
<keyword evidence="1" id="KW-1133">Transmembrane helix</keyword>
<name>A0AA35YQ99_LACSI</name>
<gene>
    <name evidence="2" type="ORF">LSALG_LOCUS18136</name>
</gene>
<sequence length="183" mass="21530">MEILKLSEEAKNNQAVQMEILNLLKVVLIMIVVLFVVVILMGFMLHNVVVISSVKLWALVRCRWNGSNSLRVRAKEKSKQRFKIEFTIPRKFERVKLSFLRLFPNPLNRVNLVRSILREKKDGNEWEDWSSLFISRKELVPNSLIRRMNKKRLQPFIFLNRDPARLASFQQPAGSTLVDDRIQ</sequence>
<dbReference type="EMBL" id="OX465080">
    <property type="protein sequence ID" value="CAI9278258.1"/>
    <property type="molecule type" value="Genomic_DNA"/>
</dbReference>
<organism evidence="2 3">
    <name type="scientific">Lactuca saligna</name>
    <name type="common">Willowleaf lettuce</name>
    <dbReference type="NCBI Taxonomy" id="75948"/>
    <lineage>
        <taxon>Eukaryota</taxon>
        <taxon>Viridiplantae</taxon>
        <taxon>Streptophyta</taxon>
        <taxon>Embryophyta</taxon>
        <taxon>Tracheophyta</taxon>
        <taxon>Spermatophyta</taxon>
        <taxon>Magnoliopsida</taxon>
        <taxon>eudicotyledons</taxon>
        <taxon>Gunneridae</taxon>
        <taxon>Pentapetalae</taxon>
        <taxon>asterids</taxon>
        <taxon>campanulids</taxon>
        <taxon>Asterales</taxon>
        <taxon>Asteraceae</taxon>
        <taxon>Cichorioideae</taxon>
        <taxon>Cichorieae</taxon>
        <taxon>Lactucinae</taxon>
        <taxon>Lactuca</taxon>
    </lineage>
</organism>
<evidence type="ECO:0000256" key="1">
    <source>
        <dbReference type="SAM" id="Phobius"/>
    </source>
</evidence>
<reference evidence="2" key="1">
    <citation type="submission" date="2023-04" db="EMBL/GenBank/DDBJ databases">
        <authorList>
            <person name="Vijverberg K."/>
            <person name="Xiong W."/>
            <person name="Schranz E."/>
        </authorList>
    </citation>
    <scope>NUCLEOTIDE SEQUENCE</scope>
</reference>
<dbReference type="AlphaFoldDB" id="A0AA35YQ99"/>
<keyword evidence="1" id="KW-0812">Transmembrane</keyword>
<keyword evidence="3" id="KW-1185">Reference proteome</keyword>